<proteinExistence type="predicted"/>
<evidence type="ECO:0000313" key="2">
    <source>
        <dbReference type="Proteomes" id="UP000078200"/>
    </source>
</evidence>
<reference evidence="1" key="1">
    <citation type="submission" date="2020-05" db="UniProtKB">
        <authorList>
            <consortium name="EnsemblMetazoa"/>
        </authorList>
    </citation>
    <scope>IDENTIFICATION</scope>
    <source>
        <strain evidence="1">TTRI</strain>
    </source>
</reference>
<evidence type="ECO:0000313" key="1">
    <source>
        <dbReference type="EnsemblMetazoa" id="GAUT004371-PA"/>
    </source>
</evidence>
<organism evidence="1 2">
    <name type="scientific">Glossina austeni</name>
    <name type="common">Savannah tsetse fly</name>
    <dbReference type="NCBI Taxonomy" id="7395"/>
    <lineage>
        <taxon>Eukaryota</taxon>
        <taxon>Metazoa</taxon>
        <taxon>Ecdysozoa</taxon>
        <taxon>Arthropoda</taxon>
        <taxon>Hexapoda</taxon>
        <taxon>Insecta</taxon>
        <taxon>Pterygota</taxon>
        <taxon>Neoptera</taxon>
        <taxon>Endopterygota</taxon>
        <taxon>Diptera</taxon>
        <taxon>Brachycera</taxon>
        <taxon>Muscomorpha</taxon>
        <taxon>Hippoboscoidea</taxon>
        <taxon>Glossinidae</taxon>
        <taxon>Glossina</taxon>
    </lineage>
</organism>
<dbReference type="Proteomes" id="UP000078200">
    <property type="component" value="Unassembled WGS sequence"/>
</dbReference>
<keyword evidence="2" id="KW-1185">Reference proteome</keyword>
<protein>
    <submittedName>
        <fullName evidence="1">Uncharacterized protein</fullName>
    </submittedName>
</protein>
<dbReference type="VEuPathDB" id="VectorBase:GAUT004371"/>
<dbReference type="EnsemblMetazoa" id="GAUT004371-RA">
    <property type="protein sequence ID" value="GAUT004371-PA"/>
    <property type="gene ID" value="GAUT004371"/>
</dbReference>
<sequence length="116" mass="13378">MSITDCVTNFLYYEIIPQHSLVKCFINSLQLCLRHSPTNHRSTWLYAQAHRNLSRIYSPYYARAHDVVQCGIYDVVIANDDVNMLIHCTNLRALLMAMAVTINYYITTMTVIDICA</sequence>
<dbReference type="AlphaFoldDB" id="A0A1A9UGS9"/>
<accession>A0A1A9UGS9</accession>
<name>A0A1A9UGS9_GLOAU</name>